<dbReference type="OrthoDB" id="1898221at2759"/>
<evidence type="ECO:0000313" key="6">
    <source>
        <dbReference type="EMBL" id="ODQ78180.1"/>
    </source>
</evidence>
<evidence type="ECO:0000256" key="2">
    <source>
        <dbReference type="ARBA" id="ARBA00022692"/>
    </source>
</evidence>
<feature type="transmembrane region" description="Helical" evidence="5">
    <location>
        <begin position="114"/>
        <end position="134"/>
    </location>
</feature>
<organism evidence="6 7">
    <name type="scientific">Babjeviella inositovora NRRL Y-12698</name>
    <dbReference type="NCBI Taxonomy" id="984486"/>
    <lineage>
        <taxon>Eukaryota</taxon>
        <taxon>Fungi</taxon>
        <taxon>Dikarya</taxon>
        <taxon>Ascomycota</taxon>
        <taxon>Saccharomycotina</taxon>
        <taxon>Pichiomycetes</taxon>
        <taxon>Serinales incertae sedis</taxon>
        <taxon>Babjeviella</taxon>
    </lineage>
</organism>
<feature type="transmembrane region" description="Helical" evidence="5">
    <location>
        <begin position="141"/>
        <end position="160"/>
    </location>
</feature>
<evidence type="ECO:0000256" key="3">
    <source>
        <dbReference type="ARBA" id="ARBA00022989"/>
    </source>
</evidence>
<dbReference type="GO" id="GO:0016020">
    <property type="term" value="C:membrane"/>
    <property type="evidence" value="ECO:0007669"/>
    <property type="project" value="InterPro"/>
</dbReference>
<keyword evidence="4 5" id="KW-0472">Membrane</keyword>
<feature type="transmembrane region" description="Helical" evidence="5">
    <location>
        <begin position="79"/>
        <end position="102"/>
    </location>
</feature>
<keyword evidence="3 5" id="KW-1133">Transmembrane helix</keyword>
<evidence type="ECO:0008006" key="8">
    <source>
        <dbReference type="Google" id="ProtNLM"/>
    </source>
</evidence>
<dbReference type="PANTHER" id="PTHR10989">
    <property type="entry name" value="ANDROGEN-INDUCED PROTEIN 1-RELATED"/>
    <property type="match status" value="1"/>
</dbReference>
<dbReference type="PANTHER" id="PTHR10989:SF16">
    <property type="entry name" value="AT02829P-RELATED"/>
    <property type="match status" value="1"/>
</dbReference>
<dbReference type="RefSeq" id="XP_018983508.1">
    <property type="nucleotide sequence ID" value="XM_019130584.1"/>
</dbReference>
<feature type="transmembrane region" description="Helical" evidence="5">
    <location>
        <begin position="12"/>
        <end position="29"/>
    </location>
</feature>
<accession>A0A1E3QKK1</accession>
<comment type="subcellular location">
    <subcellularLocation>
        <location evidence="1">Endomembrane system</location>
        <topology evidence="1">Multi-pass membrane protein</topology>
    </subcellularLocation>
</comment>
<dbReference type="AlphaFoldDB" id="A0A1E3QKK1"/>
<name>A0A1E3QKK1_9ASCO</name>
<dbReference type="EMBL" id="KV454436">
    <property type="protein sequence ID" value="ODQ78180.1"/>
    <property type="molecule type" value="Genomic_DNA"/>
</dbReference>
<keyword evidence="2 5" id="KW-0812">Transmembrane</keyword>
<dbReference type="Proteomes" id="UP000094336">
    <property type="component" value="Unassembled WGS sequence"/>
</dbReference>
<evidence type="ECO:0000256" key="5">
    <source>
        <dbReference type="SAM" id="Phobius"/>
    </source>
</evidence>
<sequence length="226" mass="25306">MMRSAGNTSAFSLSLISIIMGLYGFLQIADTKLHESLHKGGHSQFLTNISLGISMVVFCLGAVAHITKSSTLFTIKNKLHAVALTLESVVAGVYWPFWIFFFHTIADRGPPPPLSLDLIVHLMPVVSLTIDYWLFMPSWKISNSSGFALCVVCTLAYYYWLEHALKLSHFPYPFLNVPTAQRFVTYASIMGVAFVNFVLQKTLFNKFIGSETGQVEVFQWHGKQSN</sequence>
<protein>
    <recommendedName>
        <fullName evidence="8">FAR-17a/AIG1-like protein</fullName>
    </recommendedName>
</protein>
<gene>
    <name evidence="6" type="ORF">BABINDRAFT_168373</name>
</gene>
<evidence type="ECO:0000256" key="1">
    <source>
        <dbReference type="ARBA" id="ARBA00004127"/>
    </source>
</evidence>
<dbReference type="InterPro" id="IPR006838">
    <property type="entry name" value="ADTRP_AIG1"/>
</dbReference>
<feature type="transmembrane region" description="Helical" evidence="5">
    <location>
        <begin position="49"/>
        <end position="67"/>
    </location>
</feature>
<evidence type="ECO:0000313" key="7">
    <source>
        <dbReference type="Proteomes" id="UP000094336"/>
    </source>
</evidence>
<keyword evidence="7" id="KW-1185">Reference proteome</keyword>
<dbReference type="GeneID" id="30148437"/>
<feature type="transmembrane region" description="Helical" evidence="5">
    <location>
        <begin position="180"/>
        <end position="199"/>
    </location>
</feature>
<proteinExistence type="predicted"/>
<reference evidence="7" key="1">
    <citation type="submission" date="2016-05" db="EMBL/GenBank/DDBJ databases">
        <title>Comparative genomics of biotechnologically important yeasts.</title>
        <authorList>
            <consortium name="DOE Joint Genome Institute"/>
            <person name="Riley R."/>
            <person name="Haridas S."/>
            <person name="Wolfe K.H."/>
            <person name="Lopes M.R."/>
            <person name="Hittinger C.T."/>
            <person name="Goker M."/>
            <person name="Salamov A."/>
            <person name="Wisecaver J."/>
            <person name="Long T.M."/>
            <person name="Aerts A.L."/>
            <person name="Barry K."/>
            <person name="Choi C."/>
            <person name="Clum A."/>
            <person name="Coughlan A.Y."/>
            <person name="Deshpande S."/>
            <person name="Douglass A.P."/>
            <person name="Hanson S.J."/>
            <person name="Klenk H.-P."/>
            <person name="Labutti K."/>
            <person name="Lapidus A."/>
            <person name="Lindquist E."/>
            <person name="Lipzen A."/>
            <person name="Meier-Kolthoff J.P."/>
            <person name="Ohm R.A."/>
            <person name="Otillar R.P."/>
            <person name="Pangilinan J."/>
            <person name="Peng Y."/>
            <person name="Rokas A."/>
            <person name="Rosa C.A."/>
            <person name="Scheuner C."/>
            <person name="Sibirny A.A."/>
            <person name="Slot J.C."/>
            <person name="Stielow J.B."/>
            <person name="Sun H."/>
            <person name="Kurtzman C.P."/>
            <person name="Blackwell M."/>
            <person name="Grigoriev I.V."/>
            <person name="Jeffries T.W."/>
        </authorList>
    </citation>
    <scope>NUCLEOTIDE SEQUENCE [LARGE SCALE GENOMIC DNA]</scope>
    <source>
        <strain evidence="7">NRRL Y-12698</strain>
    </source>
</reference>
<evidence type="ECO:0000256" key="4">
    <source>
        <dbReference type="ARBA" id="ARBA00023136"/>
    </source>
</evidence>
<dbReference type="GO" id="GO:0012505">
    <property type="term" value="C:endomembrane system"/>
    <property type="evidence" value="ECO:0007669"/>
    <property type="project" value="UniProtKB-SubCell"/>
</dbReference>
<dbReference type="Pfam" id="PF04750">
    <property type="entry name" value="Far-17a_AIG1"/>
    <property type="match status" value="1"/>
</dbReference>